<feature type="compositionally biased region" description="Acidic residues" evidence="1">
    <location>
        <begin position="449"/>
        <end position="479"/>
    </location>
</feature>
<reference evidence="2" key="1">
    <citation type="submission" date="2021-08" db="EMBL/GenBank/DDBJ databases">
        <title>WGS assembly of Ceratopteris richardii.</title>
        <authorList>
            <person name="Marchant D.B."/>
            <person name="Chen G."/>
            <person name="Jenkins J."/>
            <person name="Shu S."/>
            <person name="Leebens-Mack J."/>
            <person name="Grimwood J."/>
            <person name="Schmutz J."/>
            <person name="Soltis P."/>
            <person name="Soltis D."/>
            <person name="Chen Z.-H."/>
        </authorList>
    </citation>
    <scope>NUCLEOTIDE SEQUENCE</scope>
    <source>
        <strain evidence="2">Whitten #5841</strain>
        <tissue evidence="2">Leaf</tissue>
    </source>
</reference>
<dbReference type="OrthoDB" id="64561at2759"/>
<organism evidence="2 3">
    <name type="scientific">Ceratopteris richardii</name>
    <name type="common">Triangle waterfern</name>
    <dbReference type="NCBI Taxonomy" id="49495"/>
    <lineage>
        <taxon>Eukaryota</taxon>
        <taxon>Viridiplantae</taxon>
        <taxon>Streptophyta</taxon>
        <taxon>Embryophyta</taxon>
        <taxon>Tracheophyta</taxon>
        <taxon>Polypodiopsida</taxon>
        <taxon>Polypodiidae</taxon>
        <taxon>Polypodiales</taxon>
        <taxon>Pteridineae</taxon>
        <taxon>Pteridaceae</taxon>
        <taxon>Parkerioideae</taxon>
        <taxon>Ceratopteris</taxon>
    </lineage>
</organism>
<gene>
    <name evidence="2" type="ORF">KP509_08G006300</name>
</gene>
<dbReference type="PANTHER" id="PTHR46433:SF1">
    <property type="entry name" value="ANKYRIN REPEAT-CONTAINING PROTEIN"/>
    <property type="match status" value="1"/>
</dbReference>
<name>A0A8T2U4D2_CERRI</name>
<evidence type="ECO:0000256" key="1">
    <source>
        <dbReference type="SAM" id="MobiDB-lite"/>
    </source>
</evidence>
<keyword evidence="3" id="KW-1185">Reference proteome</keyword>
<accession>A0A8T2U4D2</accession>
<sequence length="514" mass="58648">MDLENVKASVPYIEELTLTGSLKVKTLAIDAPLLRQLDLRECHALEQLDCKGLPSLQHLILDQCIRLTTLSTLPTSLRKLSFERARDLENVKASLPKLEELTLTGSLKLKTLALDAPLLRQLDLRECHALDQLDCKGLPSVQHLILDQCIRLRKLSFERAWQLQSVEASLPNLEELTLRGAYFLKNLDCKGLPSLQHLSLECCRALTTLSTLPTSVRKLSFEQAWKLKSVEASLPNLEVLTLTESLSLKTFALDAPLLRHLYLRKCEALEHLDFQGLPSLQHLSLEWSPRFRLTTLSTLPTSLTTLSTLPTSLRKLSFKQARILESVEASLPNLEELILTGAFSLKTFALDAPLLQYLYLEKCKTLEQLDFKGYSSLKVLDLRGCTSLQILRSLPPTLRKLNLRNCIGLEWVDIPDWLQLTSIHFERCTRFNTRDFDQIPWQSFSSQLENEDGNNEDEQSDIEDSNDELDNVDIEDENDELDKMRMTNWTIENITYNTEEYQWLGIEGDGKNES</sequence>
<dbReference type="PANTHER" id="PTHR46433">
    <property type="entry name" value="ANK_REP_REGION DOMAIN-CONTAINING PROTEIN-RELATED"/>
    <property type="match status" value="1"/>
</dbReference>
<dbReference type="Gene3D" id="3.80.10.10">
    <property type="entry name" value="Ribonuclease Inhibitor"/>
    <property type="match status" value="2"/>
</dbReference>
<dbReference type="SUPFAM" id="SSF52058">
    <property type="entry name" value="L domain-like"/>
    <property type="match status" value="2"/>
</dbReference>
<protein>
    <submittedName>
        <fullName evidence="2">Uncharacterized protein</fullName>
    </submittedName>
</protein>
<dbReference type="EMBL" id="CM035413">
    <property type="protein sequence ID" value="KAH7430617.1"/>
    <property type="molecule type" value="Genomic_DNA"/>
</dbReference>
<dbReference type="AlphaFoldDB" id="A0A8T2U4D2"/>
<evidence type="ECO:0000313" key="2">
    <source>
        <dbReference type="EMBL" id="KAH7430617.1"/>
    </source>
</evidence>
<dbReference type="InterPro" id="IPR032675">
    <property type="entry name" value="LRR_dom_sf"/>
</dbReference>
<feature type="region of interest" description="Disordered" evidence="1">
    <location>
        <begin position="447"/>
        <end position="479"/>
    </location>
</feature>
<dbReference type="Proteomes" id="UP000825935">
    <property type="component" value="Chromosome 8"/>
</dbReference>
<proteinExistence type="predicted"/>
<comment type="caution">
    <text evidence="2">The sequence shown here is derived from an EMBL/GenBank/DDBJ whole genome shotgun (WGS) entry which is preliminary data.</text>
</comment>
<evidence type="ECO:0000313" key="3">
    <source>
        <dbReference type="Proteomes" id="UP000825935"/>
    </source>
</evidence>